<evidence type="ECO:0000313" key="3">
    <source>
        <dbReference type="EMBL" id="MBK6087714.1"/>
    </source>
</evidence>
<sequence>MGKKRTDRYSGIVEYINQYYAENMRYPSVRDIVAGTGVPLSSVHRYLKEMDENGVLQYDGRRSINTTEMGMESPSRYMKVLGYVECGEGQEEEESVIEYIRMPESIVGKGEFFALIEKGESMIDAGIYPGDYVIVRQQNTADVDDYVVALYEGKNNLKLLQKEDDKYVLRSCNKDKETYPDIYPDDLKIQGVAVCVTHKLNHN</sequence>
<dbReference type="SUPFAM" id="SSF51306">
    <property type="entry name" value="LexA/Signal peptidase"/>
    <property type="match status" value="1"/>
</dbReference>
<dbReference type="EMBL" id="JAEQMG010000040">
    <property type="protein sequence ID" value="MBK6087714.1"/>
    <property type="molecule type" value="Genomic_DNA"/>
</dbReference>
<accession>A0A934U3G0</accession>
<feature type="domain" description="HTH iclR-type" evidence="2">
    <location>
        <begin position="26"/>
        <end position="60"/>
    </location>
</feature>
<dbReference type="AlphaFoldDB" id="A0A934U3G0"/>
<dbReference type="Pfam" id="PF09339">
    <property type="entry name" value="HTH_IclR"/>
    <property type="match status" value="1"/>
</dbReference>
<reference evidence="3" key="1">
    <citation type="submission" date="2021-01" db="EMBL/GenBank/DDBJ databases">
        <title>Genome public.</title>
        <authorList>
            <person name="Liu C."/>
            <person name="Sun Q."/>
        </authorList>
    </citation>
    <scope>NUCLEOTIDE SEQUENCE</scope>
    <source>
        <strain evidence="3">M6</strain>
    </source>
</reference>
<dbReference type="InterPro" id="IPR050077">
    <property type="entry name" value="LexA_repressor"/>
</dbReference>
<dbReference type="InterPro" id="IPR039418">
    <property type="entry name" value="LexA-like"/>
</dbReference>
<dbReference type="CDD" id="cd06529">
    <property type="entry name" value="S24_LexA-like"/>
    <property type="match status" value="1"/>
</dbReference>
<evidence type="ECO:0000313" key="4">
    <source>
        <dbReference type="Proteomes" id="UP000633365"/>
    </source>
</evidence>
<organism evidence="3 4">
    <name type="scientific">Ruminococcus difficilis</name>
    <dbReference type="NCBI Taxonomy" id="2763069"/>
    <lineage>
        <taxon>Bacteria</taxon>
        <taxon>Bacillati</taxon>
        <taxon>Bacillota</taxon>
        <taxon>Clostridia</taxon>
        <taxon>Eubacteriales</taxon>
        <taxon>Oscillospiraceae</taxon>
        <taxon>Ruminococcus</taxon>
    </lineage>
</organism>
<dbReference type="GO" id="GO:0006355">
    <property type="term" value="P:regulation of DNA-templated transcription"/>
    <property type="evidence" value="ECO:0007669"/>
    <property type="project" value="InterPro"/>
</dbReference>
<dbReference type="RefSeq" id="WP_201427011.1">
    <property type="nucleotide sequence ID" value="NZ_JAEQMG010000040.1"/>
</dbReference>
<dbReference type="PANTHER" id="PTHR33516:SF2">
    <property type="entry name" value="LEXA REPRESSOR-RELATED"/>
    <property type="match status" value="1"/>
</dbReference>
<gene>
    <name evidence="3" type="ORF">JKK62_03440</name>
</gene>
<feature type="domain" description="Peptidase S24/S26A/S26B/S26C" evidence="1">
    <location>
        <begin position="80"/>
        <end position="194"/>
    </location>
</feature>
<dbReference type="GO" id="GO:0003677">
    <property type="term" value="F:DNA binding"/>
    <property type="evidence" value="ECO:0007669"/>
    <property type="project" value="InterPro"/>
</dbReference>
<dbReference type="SUPFAM" id="SSF46785">
    <property type="entry name" value="Winged helix' DNA-binding domain"/>
    <property type="match status" value="1"/>
</dbReference>
<proteinExistence type="predicted"/>
<dbReference type="Proteomes" id="UP000633365">
    <property type="component" value="Unassembled WGS sequence"/>
</dbReference>
<dbReference type="Gene3D" id="1.10.10.10">
    <property type="entry name" value="Winged helix-like DNA-binding domain superfamily/Winged helix DNA-binding domain"/>
    <property type="match status" value="1"/>
</dbReference>
<dbReference type="PANTHER" id="PTHR33516">
    <property type="entry name" value="LEXA REPRESSOR"/>
    <property type="match status" value="1"/>
</dbReference>
<evidence type="ECO:0000259" key="2">
    <source>
        <dbReference type="Pfam" id="PF09339"/>
    </source>
</evidence>
<keyword evidence="4" id="KW-1185">Reference proteome</keyword>
<protein>
    <submittedName>
        <fullName evidence="3">Helix-turn-helix domain-containing protein</fullName>
    </submittedName>
</protein>
<name>A0A934U3G0_9FIRM</name>
<dbReference type="InterPro" id="IPR015927">
    <property type="entry name" value="Peptidase_S24_S26A/B/C"/>
</dbReference>
<comment type="caution">
    <text evidence="3">The sequence shown here is derived from an EMBL/GenBank/DDBJ whole genome shotgun (WGS) entry which is preliminary data.</text>
</comment>
<evidence type="ECO:0000259" key="1">
    <source>
        <dbReference type="Pfam" id="PF00717"/>
    </source>
</evidence>
<dbReference type="InterPro" id="IPR036388">
    <property type="entry name" value="WH-like_DNA-bd_sf"/>
</dbReference>
<dbReference type="InterPro" id="IPR005471">
    <property type="entry name" value="Tscrpt_reg_IclR_N"/>
</dbReference>
<dbReference type="Gene3D" id="2.10.109.10">
    <property type="entry name" value="Umud Fragment, subunit A"/>
    <property type="match status" value="1"/>
</dbReference>
<dbReference type="InterPro" id="IPR036286">
    <property type="entry name" value="LexA/Signal_pep-like_sf"/>
</dbReference>
<dbReference type="InterPro" id="IPR036390">
    <property type="entry name" value="WH_DNA-bd_sf"/>
</dbReference>
<dbReference type="Pfam" id="PF00717">
    <property type="entry name" value="Peptidase_S24"/>
    <property type="match status" value="1"/>
</dbReference>